<gene>
    <name evidence="3" type="ORF">ECRASSUSDP1_LOCUS4925</name>
</gene>
<keyword evidence="1" id="KW-0812">Transmembrane</keyword>
<sequence length="350" mass="38120">MPYKFAICILILLFGKSMAFDFGRNLLSSSSSFCRSCIENTSQKWCVSRYYSSNQGECCSTSDTSGYCYGQSSYVCSNDDDIEGTAGTNNYGGYILCPSYSSDCGSLSKSFYYNGQSSTFEKNYIPSSVVCVYQVTSSSISANGLKIEVKNATGVDINVYTSPSSYNYDKEGSMYWNDTKTVSLSTSTDVYIMVHPTSFFNGVEIDVEAVKTYSEIAEVALVFVIIGSICCFMIIMGCIIFGVIYCVAKGAQGSINNQGRANNMAVAVVNNDIPPPIYQNPPPAPNQPGYMIHQPQMMYIDPNTNQNIAYDPNNAMQPQMGIPSNNQPGMEPVMVGNPIAPVQSPENKLG</sequence>
<evidence type="ECO:0000256" key="2">
    <source>
        <dbReference type="SAM" id="SignalP"/>
    </source>
</evidence>
<evidence type="ECO:0000313" key="4">
    <source>
        <dbReference type="Proteomes" id="UP001295684"/>
    </source>
</evidence>
<proteinExistence type="predicted"/>
<dbReference type="Proteomes" id="UP001295684">
    <property type="component" value="Unassembled WGS sequence"/>
</dbReference>
<feature type="signal peptide" evidence="2">
    <location>
        <begin position="1"/>
        <end position="19"/>
    </location>
</feature>
<accession>A0AAD1UDV6</accession>
<name>A0AAD1UDV6_EUPCR</name>
<evidence type="ECO:0000256" key="1">
    <source>
        <dbReference type="SAM" id="Phobius"/>
    </source>
</evidence>
<dbReference type="EMBL" id="CAMPGE010004743">
    <property type="protein sequence ID" value="CAI2363589.1"/>
    <property type="molecule type" value="Genomic_DNA"/>
</dbReference>
<feature type="chain" id="PRO_5042085650" description="CUB domain-containing protein" evidence="2">
    <location>
        <begin position="20"/>
        <end position="350"/>
    </location>
</feature>
<keyword evidence="1" id="KW-0472">Membrane</keyword>
<reference evidence="3" key="1">
    <citation type="submission" date="2023-07" db="EMBL/GenBank/DDBJ databases">
        <authorList>
            <consortium name="AG Swart"/>
            <person name="Singh M."/>
            <person name="Singh A."/>
            <person name="Seah K."/>
            <person name="Emmerich C."/>
        </authorList>
    </citation>
    <scope>NUCLEOTIDE SEQUENCE</scope>
    <source>
        <strain evidence="3">DP1</strain>
    </source>
</reference>
<evidence type="ECO:0008006" key="5">
    <source>
        <dbReference type="Google" id="ProtNLM"/>
    </source>
</evidence>
<evidence type="ECO:0000313" key="3">
    <source>
        <dbReference type="EMBL" id="CAI2363589.1"/>
    </source>
</evidence>
<keyword evidence="2" id="KW-0732">Signal</keyword>
<comment type="caution">
    <text evidence="3">The sequence shown here is derived from an EMBL/GenBank/DDBJ whole genome shotgun (WGS) entry which is preliminary data.</text>
</comment>
<protein>
    <recommendedName>
        <fullName evidence="5">CUB domain-containing protein</fullName>
    </recommendedName>
</protein>
<keyword evidence="4" id="KW-1185">Reference proteome</keyword>
<dbReference type="AlphaFoldDB" id="A0AAD1UDV6"/>
<feature type="transmembrane region" description="Helical" evidence="1">
    <location>
        <begin position="220"/>
        <end position="248"/>
    </location>
</feature>
<organism evidence="3 4">
    <name type="scientific">Euplotes crassus</name>
    <dbReference type="NCBI Taxonomy" id="5936"/>
    <lineage>
        <taxon>Eukaryota</taxon>
        <taxon>Sar</taxon>
        <taxon>Alveolata</taxon>
        <taxon>Ciliophora</taxon>
        <taxon>Intramacronucleata</taxon>
        <taxon>Spirotrichea</taxon>
        <taxon>Hypotrichia</taxon>
        <taxon>Euplotida</taxon>
        <taxon>Euplotidae</taxon>
        <taxon>Moneuplotes</taxon>
    </lineage>
</organism>
<keyword evidence="1" id="KW-1133">Transmembrane helix</keyword>